<evidence type="ECO:0000256" key="1">
    <source>
        <dbReference type="SAM" id="Phobius"/>
    </source>
</evidence>
<dbReference type="AlphaFoldDB" id="B7JYL6"/>
<feature type="transmembrane region" description="Helical" evidence="1">
    <location>
        <begin position="55"/>
        <end position="76"/>
    </location>
</feature>
<dbReference type="KEGG" id="cyp:PCC8801_0804"/>
<evidence type="ECO:0000313" key="3">
    <source>
        <dbReference type="Proteomes" id="UP000008204"/>
    </source>
</evidence>
<dbReference type="Proteomes" id="UP000008204">
    <property type="component" value="Chromosome"/>
</dbReference>
<dbReference type="HOGENOM" id="CLU_056539_0_1_3"/>
<feature type="transmembrane region" description="Helical" evidence="1">
    <location>
        <begin position="242"/>
        <end position="261"/>
    </location>
</feature>
<protein>
    <recommendedName>
        <fullName evidence="4">Integral membrane protein-like protein</fullName>
    </recommendedName>
</protein>
<keyword evidence="1" id="KW-1133">Transmembrane helix</keyword>
<feature type="transmembrane region" description="Helical" evidence="1">
    <location>
        <begin position="281"/>
        <end position="306"/>
    </location>
</feature>
<sequence>MSKSSFIRSVSKVLPIALAVLLLSVSIKTIIHEFKDHSWQSIWQYLQTISNTRKMASVALTGLGYLAMTGYDILGFQYINQVLERTKIAGTAFISYAVGNTIGFSAFSGTAIRYHFYSSWGVSKLKIAQLIVFTHLTFWLGLFGVSGVVFLVDPLTLPKVLKLPFNSVHPIGFIFLALVAIYFVIGYFWKSSLRIGSEEIVFPSPEMSLQLIALAAVDWGLACGVLYLLLPLDHSMSYPGFFGIYILALTAGLMSTVPGGLGVFDTVILLLRPDSISAPDILGALIAYRIIYYILPLIIALGLFIIQHFQKHK</sequence>
<dbReference type="eggNOG" id="COG0392">
    <property type="taxonomic scope" value="Bacteria"/>
</dbReference>
<feature type="transmembrane region" description="Helical" evidence="1">
    <location>
        <begin position="127"/>
        <end position="151"/>
    </location>
</feature>
<evidence type="ECO:0000313" key="2">
    <source>
        <dbReference type="EMBL" id="ACK64886.1"/>
    </source>
</evidence>
<gene>
    <name evidence="2" type="ordered locus">PCC8801_0804</name>
</gene>
<keyword evidence="1" id="KW-0812">Transmembrane</keyword>
<evidence type="ECO:0008006" key="4">
    <source>
        <dbReference type="Google" id="ProtNLM"/>
    </source>
</evidence>
<accession>B7JYL6</accession>
<keyword evidence="1" id="KW-0472">Membrane</keyword>
<dbReference type="OrthoDB" id="145485at2"/>
<feature type="transmembrane region" description="Helical" evidence="1">
    <location>
        <begin position="88"/>
        <end position="107"/>
    </location>
</feature>
<keyword evidence="3" id="KW-1185">Reference proteome</keyword>
<name>B7JYL6_RIPO1</name>
<feature type="transmembrane region" description="Helical" evidence="1">
    <location>
        <begin position="171"/>
        <end position="189"/>
    </location>
</feature>
<dbReference type="EMBL" id="CP001287">
    <property type="protein sequence ID" value="ACK64886.1"/>
    <property type="molecule type" value="Genomic_DNA"/>
</dbReference>
<reference evidence="3" key="1">
    <citation type="journal article" date="2011" name="MBio">
        <title>Novel metabolic attributes of the genus Cyanothece, comprising a group of unicellular nitrogen-fixing Cyanobacteria.</title>
        <authorList>
            <person name="Bandyopadhyay A."/>
            <person name="Elvitigala T."/>
            <person name="Welsh E."/>
            <person name="Stockel J."/>
            <person name="Liberton M."/>
            <person name="Min H."/>
            <person name="Sherman L.A."/>
            <person name="Pakrasi H.B."/>
        </authorList>
    </citation>
    <scope>NUCLEOTIDE SEQUENCE [LARGE SCALE GENOMIC DNA]</scope>
    <source>
        <strain evidence="3">PCC 8801</strain>
    </source>
</reference>
<dbReference type="RefSeq" id="WP_012594162.1">
    <property type="nucleotide sequence ID" value="NC_011726.1"/>
</dbReference>
<feature type="transmembrane region" description="Helical" evidence="1">
    <location>
        <begin position="209"/>
        <end position="230"/>
    </location>
</feature>
<dbReference type="STRING" id="41431.PCC8801_0804"/>
<proteinExistence type="predicted"/>
<organism evidence="2 3">
    <name type="scientific">Rippkaea orientalis (strain PCC 8801 / RF-1)</name>
    <name type="common">Cyanothece sp. (strain PCC 8801)</name>
    <dbReference type="NCBI Taxonomy" id="41431"/>
    <lineage>
        <taxon>Bacteria</taxon>
        <taxon>Bacillati</taxon>
        <taxon>Cyanobacteriota</taxon>
        <taxon>Cyanophyceae</taxon>
        <taxon>Oscillatoriophycideae</taxon>
        <taxon>Chroococcales</taxon>
        <taxon>Aphanothecaceae</taxon>
        <taxon>Rippkaea</taxon>
        <taxon>Rippkaea orientalis</taxon>
    </lineage>
</organism>